<comment type="similarity">
    <text evidence="1">Belongs to the IFT43 family.</text>
</comment>
<evidence type="ECO:0000256" key="3">
    <source>
        <dbReference type="SAM" id="MobiDB-lite"/>
    </source>
</evidence>
<evidence type="ECO:0000256" key="2">
    <source>
        <dbReference type="ARBA" id="ARBA00022794"/>
    </source>
</evidence>
<sequence>MHEDKKSVSPIKSNGTKTTSRSKKQGGWADETQQSNRAFSAIEKRFSSIKLKKQGSGEEIAIPITAPVTDSNGEEDDDLAITSNSMKENHNRVAAYKELNANSVTKQHLAQFLEGVDLRILTKNILPESQSKEADVPWNWDVLFAEMVPDLTLDGKKSPI</sequence>
<keyword evidence="5" id="KW-1185">Reference proteome</keyword>
<dbReference type="PANTHER" id="PTHR33724">
    <property type="entry name" value="INTRAFLAGELLAR TRANSPORT PROTEIN 43 HOMOLOG"/>
    <property type="match status" value="1"/>
</dbReference>
<gene>
    <name evidence="4" type="ORF">APZ42_013633</name>
</gene>
<evidence type="ECO:0000313" key="4">
    <source>
        <dbReference type="EMBL" id="KZS19823.1"/>
    </source>
</evidence>
<dbReference type="InterPro" id="IPR029302">
    <property type="entry name" value="IFT43"/>
</dbReference>
<dbReference type="PANTHER" id="PTHR33724:SF1">
    <property type="entry name" value="INTRAFLAGELLAR TRANSPORT PROTEIN 43 HOMOLOG"/>
    <property type="match status" value="1"/>
</dbReference>
<dbReference type="Pfam" id="PF15305">
    <property type="entry name" value="IFT43"/>
    <property type="match status" value="1"/>
</dbReference>
<name>A0A162QNG5_9CRUS</name>
<dbReference type="OrthoDB" id="206950at2759"/>
<keyword evidence="2" id="KW-0970">Cilium biogenesis/degradation</keyword>
<protein>
    <recommendedName>
        <fullName evidence="6">Intraflagellar transport protein 43</fullName>
    </recommendedName>
</protein>
<organism evidence="4 5">
    <name type="scientific">Daphnia magna</name>
    <dbReference type="NCBI Taxonomy" id="35525"/>
    <lineage>
        <taxon>Eukaryota</taxon>
        <taxon>Metazoa</taxon>
        <taxon>Ecdysozoa</taxon>
        <taxon>Arthropoda</taxon>
        <taxon>Crustacea</taxon>
        <taxon>Branchiopoda</taxon>
        <taxon>Diplostraca</taxon>
        <taxon>Cladocera</taxon>
        <taxon>Anomopoda</taxon>
        <taxon>Daphniidae</taxon>
        <taxon>Daphnia</taxon>
    </lineage>
</organism>
<dbReference type="GO" id="GO:0005929">
    <property type="term" value="C:cilium"/>
    <property type="evidence" value="ECO:0007669"/>
    <property type="project" value="TreeGrafter"/>
</dbReference>
<dbReference type="GO" id="GO:0035721">
    <property type="term" value="P:intraciliary retrograde transport"/>
    <property type="evidence" value="ECO:0007669"/>
    <property type="project" value="TreeGrafter"/>
</dbReference>
<dbReference type="EMBL" id="LRGB01000311">
    <property type="protein sequence ID" value="KZS19823.1"/>
    <property type="molecule type" value="Genomic_DNA"/>
</dbReference>
<dbReference type="AlphaFoldDB" id="A0A162QNG5"/>
<reference evidence="4 5" key="1">
    <citation type="submission" date="2016-03" db="EMBL/GenBank/DDBJ databases">
        <title>EvidentialGene: Evidence-directed Construction of Genes on Genomes.</title>
        <authorList>
            <person name="Gilbert D.G."/>
            <person name="Choi J.-H."/>
            <person name="Mockaitis K."/>
            <person name="Colbourne J."/>
            <person name="Pfrender M."/>
        </authorList>
    </citation>
    <scope>NUCLEOTIDE SEQUENCE [LARGE SCALE GENOMIC DNA]</scope>
    <source>
        <strain evidence="4 5">Xinb3</strain>
        <tissue evidence="4">Complete organism</tissue>
    </source>
</reference>
<accession>A0A162QNG5</accession>
<dbReference type="Proteomes" id="UP000076858">
    <property type="component" value="Unassembled WGS sequence"/>
</dbReference>
<evidence type="ECO:0000256" key="1">
    <source>
        <dbReference type="ARBA" id="ARBA00007563"/>
    </source>
</evidence>
<dbReference type="GO" id="GO:0030991">
    <property type="term" value="C:intraciliary transport particle A"/>
    <property type="evidence" value="ECO:0007669"/>
    <property type="project" value="InterPro"/>
</dbReference>
<proteinExistence type="inferred from homology"/>
<comment type="caution">
    <text evidence="4">The sequence shown here is derived from an EMBL/GenBank/DDBJ whole genome shotgun (WGS) entry which is preliminary data.</text>
</comment>
<dbReference type="STRING" id="35525.A0A162QNG5"/>
<evidence type="ECO:0000313" key="5">
    <source>
        <dbReference type="Proteomes" id="UP000076858"/>
    </source>
</evidence>
<feature type="region of interest" description="Disordered" evidence="3">
    <location>
        <begin position="1"/>
        <end position="36"/>
    </location>
</feature>
<feature type="compositionally biased region" description="Polar residues" evidence="3">
    <location>
        <begin position="10"/>
        <end position="19"/>
    </location>
</feature>
<evidence type="ECO:0008006" key="6">
    <source>
        <dbReference type="Google" id="ProtNLM"/>
    </source>
</evidence>